<dbReference type="EMBL" id="KN832975">
    <property type="protein sequence ID" value="KIM89013.1"/>
    <property type="molecule type" value="Genomic_DNA"/>
</dbReference>
<dbReference type="Proteomes" id="UP000054166">
    <property type="component" value="Unassembled WGS sequence"/>
</dbReference>
<dbReference type="InParanoid" id="A0A0C3BRA6"/>
<dbReference type="InterPro" id="IPR032675">
    <property type="entry name" value="LRR_dom_sf"/>
</dbReference>
<protein>
    <recommendedName>
        <fullName evidence="3">F-box domain-containing protein</fullName>
    </recommendedName>
</protein>
<evidence type="ECO:0000313" key="1">
    <source>
        <dbReference type="EMBL" id="KIM89013.1"/>
    </source>
</evidence>
<sequence>MRSQSGLILARNWLDRTGVCPLSFYLGPSTRYADHNVIAAVTAHCTRWEEITFDFPISCSEGLGVVKHRLPHLKNLVFNEADPWLQSLDTFEVAPQLRSLELCRGISISTLKLPWFQLTRCDLGSRCLEECFQILKLCPSLIDVVFFKTCGPKLHASHDILQHPHLQSIHILSPINLHDFFDRLTLPALVDFTQCEGPSWGQHRQLMSLLKRSDCRLQKLYIATQPVRMITEGDFIDMLEQTSSLVVLNLEGFAPVIRSYTWRRLTHRGSSRCLLPKLQTLRLSHTSDFITHAFVDMIESRWKFPSARGEAKNSQTQVVRLERCFLNILDGVKNVDPAVRARLRNLRAEGLRIWPIDSEKGF</sequence>
<dbReference type="HOGENOM" id="CLU_018544_1_0_1"/>
<proteinExistence type="predicted"/>
<gene>
    <name evidence="1" type="ORF">PILCRDRAFT_2325</name>
</gene>
<dbReference type="STRING" id="765440.A0A0C3BRA6"/>
<accession>A0A0C3BRA6</accession>
<keyword evidence="2" id="KW-1185">Reference proteome</keyword>
<dbReference type="SUPFAM" id="SSF52047">
    <property type="entry name" value="RNI-like"/>
    <property type="match status" value="1"/>
</dbReference>
<dbReference type="AlphaFoldDB" id="A0A0C3BRA6"/>
<reference evidence="2" key="2">
    <citation type="submission" date="2015-01" db="EMBL/GenBank/DDBJ databases">
        <title>Evolutionary Origins and Diversification of the Mycorrhizal Mutualists.</title>
        <authorList>
            <consortium name="DOE Joint Genome Institute"/>
            <consortium name="Mycorrhizal Genomics Consortium"/>
            <person name="Kohler A."/>
            <person name="Kuo A."/>
            <person name="Nagy L.G."/>
            <person name="Floudas D."/>
            <person name="Copeland A."/>
            <person name="Barry K.W."/>
            <person name="Cichocki N."/>
            <person name="Veneault-Fourrey C."/>
            <person name="LaButti K."/>
            <person name="Lindquist E.A."/>
            <person name="Lipzen A."/>
            <person name="Lundell T."/>
            <person name="Morin E."/>
            <person name="Murat C."/>
            <person name="Riley R."/>
            <person name="Ohm R."/>
            <person name="Sun H."/>
            <person name="Tunlid A."/>
            <person name="Henrissat B."/>
            <person name="Grigoriev I.V."/>
            <person name="Hibbett D.S."/>
            <person name="Martin F."/>
        </authorList>
    </citation>
    <scope>NUCLEOTIDE SEQUENCE [LARGE SCALE GENOMIC DNA]</scope>
    <source>
        <strain evidence="2">F 1598</strain>
    </source>
</reference>
<name>A0A0C3BRA6_PILCF</name>
<evidence type="ECO:0000313" key="2">
    <source>
        <dbReference type="Proteomes" id="UP000054166"/>
    </source>
</evidence>
<organism evidence="1 2">
    <name type="scientific">Piloderma croceum (strain F 1598)</name>
    <dbReference type="NCBI Taxonomy" id="765440"/>
    <lineage>
        <taxon>Eukaryota</taxon>
        <taxon>Fungi</taxon>
        <taxon>Dikarya</taxon>
        <taxon>Basidiomycota</taxon>
        <taxon>Agaricomycotina</taxon>
        <taxon>Agaricomycetes</taxon>
        <taxon>Agaricomycetidae</taxon>
        <taxon>Atheliales</taxon>
        <taxon>Atheliaceae</taxon>
        <taxon>Piloderma</taxon>
    </lineage>
</organism>
<reference evidence="1 2" key="1">
    <citation type="submission" date="2014-04" db="EMBL/GenBank/DDBJ databases">
        <authorList>
            <consortium name="DOE Joint Genome Institute"/>
            <person name="Kuo A."/>
            <person name="Tarkka M."/>
            <person name="Buscot F."/>
            <person name="Kohler A."/>
            <person name="Nagy L.G."/>
            <person name="Floudas D."/>
            <person name="Copeland A."/>
            <person name="Barry K.W."/>
            <person name="Cichocki N."/>
            <person name="Veneault-Fourrey C."/>
            <person name="LaButti K."/>
            <person name="Lindquist E.A."/>
            <person name="Lipzen A."/>
            <person name="Lundell T."/>
            <person name="Morin E."/>
            <person name="Murat C."/>
            <person name="Sun H."/>
            <person name="Tunlid A."/>
            <person name="Henrissat B."/>
            <person name="Grigoriev I.V."/>
            <person name="Hibbett D.S."/>
            <person name="Martin F."/>
            <person name="Nordberg H.P."/>
            <person name="Cantor M.N."/>
            <person name="Hua S.X."/>
        </authorList>
    </citation>
    <scope>NUCLEOTIDE SEQUENCE [LARGE SCALE GENOMIC DNA]</scope>
    <source>
        <strain evidence="1 2">F 1598</strain>
    </source>
</reference>
<evidence type="ECO:0008006" key="3">
    <source>
        <dbReference type="Google" id="ProtNLM"/>
    </source>
</evidence>
<dbReference type="Gene3D" id="3.80.10.10">
    <property type="entry name" value="Ribonuclease Inhibitor"/>
    <property type="match status" value="1"/>
</dbReference>
<dbReference type="OrthoDB" id="2886770at2759"/>